<accession>A0A5M9ZR80</accession>
<comment type="caution">
    <text evidence="2">The sequence shown here is derived from an EMBL/GenBank/DDBJ whole genome shotgun (WGS) entry which is preliminary data.</text>
</comment>
<dbReference type="RefSeq" id="WP_150381550.1">
    <property type="nucleotide sequence ID" value="NZ_RZUI01000008.1"/>
</dbReference>
<dbReference type="OrthoDB" id="3226303at2"/>
<dbReference type="AlphaFoldDB" id="A0A5M9ZR80"/>
<dbReference type="EMBL" id="RZUI01000008">
    <property type="protein sequence ID" value="KAA8829965.1"/>
    <property type="molecule type" value="Genomic_DNA"/>
</dbReference>
<dbReference type="Proteomes" id="UP000412028">
    <property type="component" value="Unassembled WGS sequence"/>
</dbReference>
<reference evidence="2 3" key="1">
    <citation type="journal article" date="2019" name="Syst. Appl. Microbiol.">
        <title>Characterization of Bifidobacterium species in feaces of the Egyptian fruit bat: Description of B. vespertilionis sp. nov. and B. rousetti sp. nov.</title>
        <authorList>
            <person name="Modesto M."/>
            <person name="Satti M."/>
            <person name="Watanabe K."/>
            <person name="Puglisi E."/>
            <person name="Morelli L."/>
            <person name="Huang C.-H."/>
            <person name="Liou J.-S."/>
            <person name="Miyashita M."/>
            <person name="Tamura T."/>
            <person name="Saito S."/>
            <person name="Mori K."/>
            <person name="Huang L."/>
            <person name="Sciavilla P."/>
            <person name="Sandri C."/>
            <person name="Spiezio C."/>
            <person name="Vitali F."/>
            <person name="Cavalieri D."/>
            <person name="Perpetuini G."/>
            <person name="Tofalo R."/>
            <person name="Bonetti A."/>
            <person name="Arita M."/>
            <person name="Mattarelli P."/>
        </authorList>
    </citation>
    <scope>NUCLEOTIDE SEQUENCE [LARGE SCALE GENOMIC DNA]</scope>
    <source>
        <strain evidence="2 3">RST7</strain>
    </source>
</reference>
<evidence type="ECO:0000256" key="1">
    <source>
        <dbReference type="SAM" id="MobiDB-lite"/>
    </source>
</evidence>
<organism evidence="2 3">
    <name type="scientific">Bifidobacterium tissieri</name>
    <dbReference type="NCBI Taxonomy" id="1630162"/>
    <lineage>
        <taxon>Bacteria</taxon>
        <taxon>Bacillati</taxon>
        <taxon>Actinomycetota</taxon>
        <taxon>Actinomycetes</taxon>
        <taxon>Bifidobacteriales</taxon>
        <taxon>Bifidobacteriaceae</taxon>
        <taxon>Bifidobacterium</taxon>
    </lineage>
</organism>
<protein>
    <submittedName>
        <fullName evidence="2">Uncharacterized protein</fullName>
    </submittedName>
</protein>
<evidence type="ECO:0000313" key="2">
    <source>
        <dbReference type="EMBL" id="KAA8829965.1"/>
    </source>
</evidence>
<gene>
    <name evidence="2" type="ORF">EMO89_07540</name>
</gene>
<evidence type="ECO:0000313" key="3">
    <source>
        <dbReference type="Proteomes" id="UP000412028"/>
    </source>
</evidence>
<feature type="region of interest" description="Disordered" evidence="1">
    <location>
        <begin position="162"/>
        <end position="182"/>
    </location>
</feature>
<name>A0A5M9ZR80_9BIFI</name>
<sequence>MTTTWTTTTTTTTTITMTEDLTDMMEEDMAGTVTTVDADTDTATGTDTGTVLDLHTDATTPQNDFDDPDLPDFFDGGGNDTTCQWEDGFCTEFCDGYILEYCNDPNCKYDHMSKYCLRHYVISLGLKLDHLRTCSAMRKAHTPEEIKQVALEHAASFGRFEQDAKSEASAGHDHDDAPGLDELADDMSEADLDAELKKIGGQVYRGSYDDLRMTPKTTAEDLQQWLDGLELGHNVFHVKHFTPFDGFSMELMEVHWDKEHSAEGRFNFYNPDDGPVAWDPEFARGFEKRGFMSPKLWTLWDGDTGNIKYQYSTDSYGESVLTNRGLLTDDPTQGVPGVFAITEERTDTVLPVTTGSYIQYKALFNGDDTVLWACDDAEFRKRIRPYIEYYDEERPLDIPKAKAKAAELERKLHRVIDEGVRPEEA</sequence>
<feature type="compositionally biased region" description="Basic and acidic residues" evidence="1">
    <location>
        <begin position="162"/>
        <end position="177"/>
    </location>
</feature>
<proteinExistence type="predicted"/>